<dbReference type="GO" id="GO:0090563">
    <property type="term" value="F:protein-phosphocysteine-sugar phosphotransferase activity"/>
    <property type="evidence" value="ECO:0007669"/>
    <property type="project" value="TreeGrafter"/>
</dbReference>
<evidence type="ECO:0000256" key="7">
    <source>
        <dbReference type="ARBA" id="ARBA00022989"/>
    </source>
</evidence>
<evidence type="ECO:0000256" key="4">
    <source>
        <dbReference type="ARBA" id="ARBA00022597"/>
    </source>
</evidence>
<dbReference type="GO" id="GO:0009401">
    <property type="term" value="P:phosphoenolpyruvate-dependent sugar phosphotransferase system"/>
    <property type="evidence" value="ECO:0007669"/>
    <property type="project" value="UniProtKB-KW"/>
</dbReference>
<dbReference type="InterPro" id="IPR003352">
    <property type="entry name" value="PTS_EIIC"/>
</dbReference>
<dbReference type="InterPro" id="IPR050429">
    <property type="entry name" value="PTS_Glucose_EIICBA"/>
</dbReference>
<gene>
    <name evidence="10" type="primary">glcB</name>
    <name evidence="10" type="ORF">NCTC12958_00299</name>
</gene>
<dbReference type="AlphaFoldDB" id="A0A2X3UJT2"/>
<evidence type="ECO:0000256" key="3">
    <source>
        <dbReference type="ARBA" id="ARBA00022475"/>
    </source>
</evidence>
<sequence length="72" mass="8225">MFWKLQPLTWVVFVGIISGFIGATAYNKYYNFRKLPEALSFFNGKRFVPFVVILRSAIAAIVLAIVWPVIQS</sequence>
<protein>
    <submittedName>
        <fullName evidence="10">PTS system glucose-specific transporter subunit IIABC, truncated</fullName>
    </submittedName>
</protein>
<keyword evidence="3" id="KW-1003">Cell membrane</keyword>
<dbReference type="GO" id="GO:0005886">
    <property type="term" value="C:plasma membrane"/>
    <property type="evidence" value="ECO:0007669"/>
    <property type="project" value="UniProtKB-SubCell"/>
</dbReference>
<reference evidence="10 11" key="1">
    <citation type="submission" date="2018-06" db="EMBL/GenBank/DDBJ databases">
        <authorList>
            <consortium name="Pathogen Informatics"/>
            <person name="Doyle S."/>
        </authorList>
    </citation>
    <scope>NUCLEOTIDE SEQUENCE [LARGE SCALE GENOMIC DNA]</scope>
    <source>
        <strain evidence="10 11">NCTC12958</strain>
    </source>
</reference>
<evidence type="ECO:0000256" key="6">
    <source>
        <dbReference type="ARBA" id="ARBA00022692"/>
    </source>
</evidence>
<keyword evidence="5" id="KW-0598">Phosphotransferase system</keyword>
<dbReference type="GO" id="GO:0008982">
    <property type="term" value="F:protein-N(PI)-phosphohistidine-sugar phosphotransferase activity"/>
    <property type="evidence" value="ECO:0007669"/>
    <property type="project" value="InterPro"/>
</dbReference>
<evidence type="ECO:0000313" key="10">
    <source>
        <dbReference type="EMBL" id="SQF24129.1"/>
    </source>
</evidence>
<keyword evidence="6" id="KW-0812">Transmembrane</keyword>
<dbReference type="PANTHER" id="PTHR30009">
    <property type="entry name" value="CYTOCHROME C-TYPE SYNTHESIS PROTEIN AND PTS TRANSMEMBRANE COMPONENT"/>
    <property type="match status" value="1"/>
</dbReference>
<organism evidence="10 11">
    <name type="scientific">Streptococcus thermophilus</name>
    <dbReference type="NCBI Taxonomy" id="1308"/>
    <lineage>
        <taxon>Bacteria</taxon>
        <taxon>Bacillati</taxon>
        <taxon>Bacillota</taxon>
        <taxon>Bacilli</taxon>
        <taxon>Lactobacillales</taxon>
        <taxon>Streptococcaceae</taxon>
        <taxon>Streptococcus</taxon>
    </lineage>
</organism>
<name>A0A2X3UJT2_STRTR</name>
<evidence type="ECO:0000256" key="2">
    <source>
        <dbReference type="ARBA" id="ARBA00022448"/>
    </source>
</evidence>
<accession>A0A2X3UJT2</accession>
<dbReference type="PANTHER" id="PTHR30009:SF8">
    <property type="entry name" value="PTS SYSTEM, IIBC COMPONENT"/>
    <property type="match status" value="1"/>
</dbReference>
<dbReference type="EMBL" id="LS483339">
    <property type="protein sequence ID" value="SQF24129.1"/>
    <property type="molecule type" value="Genomic_DNA"/>
</dbReference>
<keyword evidence="2" id="KW-0813">Transport</keyword>
<proteinExistence type="predicted"/>
<evidence type="ECO:0000256" key="1">
    <source>
        <dbReference type="ARBA" id="ARBA00004651"/>
    </source>
</evidence>
<keyword evidence="8" id="KW-0472">Membrane</keyword>
<evidence type="ECO:0000256" key="8">
    <source>
        <dbReference type="ARBA" id="ARBA00023136"/>
    </source>
</evidence>
<evidence type="ECO:0000313" key="11">
    <source>
        <dbReference type="Proteomes" id="UP000249634"/>
    </source>
</evidence>
<keyword evidence="4" id="KW-0762">Sugar transport</keyword>
<keyword evidence="7" id="KW-1133">Transmembrane helix</keyword>
<evidence type="ECO:0000256" key="5">
    <source>
        <dbReference type="ARBA" id="ARBA00022683"/>
    </source>
</evidence>
<dbReference type="Proteomes" id="UP000249634">
    <property type="component" value="Chromosome 1"/>
</dbReference>
<comment type="subcellular location">
    <subcellularLocation>
        <location evidence="1">Cell membrane</location>
        <topology evidence="1">Multi-pass membrane protein</topology>
    </subcellularLocation>
</comment>
<dbReference type="KEGG" id="sths:AVT04_03855"/>
<evidence type="ECO:0000259" key="9">
    <source>
        <dbReference type="Pfam" id="PF02378"/>
    </source>
</evidence>
<feature type="domain" description="Phosphotransferase system EIIC" evidence="9">
    <location>
        <begin position="12"/>
        <end position="72"/>
    </location>
</feature>
<dbReference type="Pfam" id="PF02378">
    <property type="entry name" value="PTS_EIIC"/>
    <property type="match status" value="1"/>
</dbReference>